<evidence type="ECO:0000313" key="2">
    <source>
        <dbReference type="EMBL" id="AYC34697.1"/>
    </source>
</evidence>
<feature type="region of interest" description="Disordered" evidence="1">
    <location>
        <begin position="507"/>
        <end position="541"/>
    </location>
</feature>
<gene>
    <name evidence="2" type="ORF">D3880_20995</name>
</gene>
<accession>A0A385Z937</accession>
<dbReference type="EMBL" id="CP032419">
    <property type="protein sequence ID" value="AYC34697.1"/>
    <property type="molecule type" value="Genomic_DNA"/>
</dbReference>
<dbReference type="RefSeq" id="WP_119895349.1">
    <property type="nucleotide sequence ID" value="NZ_CP032419.1"/>
</dbReference>
<evidence type="ECO:0000313" key="3">
    <source>
        <dbReference type="Proteomes" id="UP000265560"/>
    </source>
</evidence>
<keyword evidence="3" id="KW-1185">Reference proteome</keyword>
<name>A0A385Z937_9PSED</name>
<sequence>MSDKDYADQWAEIDQQPIDPAPLPLLPDTASAAPYSVDLLPDVLRDAAKAIAEHVQAPMALAAQCVVGAAAYLAQTRVNAPHLHNPDGMPASLFLLTLGESGDRKSECRRLAFKPIDDAEREARTRHKAKVDAILTAANGLSGKDRGEYLDENPLPRDPRTQYTDATFERLTGDFVRGMPAAAWDTDEGGQVLGGASLKADTRAATLGGLVKLFDTGYVERTRSHGNQEGSGTVDQRRLTLHLMAQPVTVAEALGDPLLRGQGFLPRFLFASPESLAGTRLLTSSQLARKSYSDARLQRYWERSQQILTSEAAIDVLSGEVKPPVLSMDAAADREWLSFYNEIESEQGALGSYAGLRPFASRAGELVRRLAAVLAFFEGYDWIDGECMRRACGLVRYSLGEWLRYTDKERIDSRLQQAQQLLNWLRQKGWVEFHRDKLGKAGPPVVRRAKRRDDLLAVLVEYRWLRTADGKSFRLVSCAESAESAEAQQWHGLGTEEEVRRNAENLRGSSAVGGQPAENPHLSALSPHPQPPVNPGPSAESADSALILNARAWPVAMPRAEYQCEFAFEVEV</sequence>
<dbReference type="KEGG" id="pcav:D3880_20995"/>
<dbReference type="OrthoDB" id="9067983at2"/>
<organism evidence="2 3">
    <name type="scientific">Pseudomonas cavernae</name>
    <dbReference type="NCBI Taxonomy" id="2320867"/>
    <lineage>
        <taxon>Bacteria</taxon>
        <taxon>Pseudomonadati</taxon>
        <taxon>Pseudomonadota</taxon>
        <taxon>Gammaproteobacteria</taxon>
        <taxon>Pseudomonadales</taxon>
        <taxon>Pseudomonadaceae</taxon>
        <taxon>Pseudomonas</taxon>
    </lineage>
</organism>
<dbReference type="InterPro" id="IPR025048">
    <property type="entry name" value="DUF3987"/>
</dbReference>
<dbReference type="Pfam" id="PF13148">
    <property type="entry name" value="DUF3987"/>
    <property type="match status" value="1"/>
</dbReference>
<proteinExistence type="predicted"/>
<dbReference type="Proteomes" id="UP000265560">
    <property type="component" value="Chromosome"/>
</dbReference>
<dbReference type="AlphaFoldDB" id="A0A385Z937"/>
<evidence type="ECO:0000256" key="1">
    <source>
        <dbReference type="SAM" id="MobiDB-lite"/>
    </source>
</evidence>
<protein>
    <submittedName>
        <fullName evidence="2">DUF3987 domain-containing protein</fullName>
    </submittedName>
</protein>
<reference evidence="3" key="1">
    <citation type="submission" date="2018-09" db="EMBL/GenBank/DDBJ databases">
        <authorList>
            <person name="Zhu H."/>
        </authorList>
    </citation>
    <scope>NUCLEOTIDE SEQUENCE [LARGE SCALE GENOMIC DNA]</scope>
    <source>
        <strain evidence="3">K2W31S-8</strain>
    </source>
</reference>